<dbReference type="RefSeq" id="XP_013949439.1">
    <property type="nucleotide sequence ID" value="XM_014093964.1"/>
</dbReference>
<dbReference type="InParanoid" id="G9NC11"/>
<dbReference type="GeneID" id="25796628"/>
<evidence type="ECO:0000313" key="1">
    <source>
        <dbReference type="EMBL" id="EHK15236.1"/>
    </source>
</evidence>
<accession>G9NC11</accession>
<dbReference type="OMA" id="KHEAWTA"/>
<dbReference type="AlphaFoldDB" id="G9NC11"/>
<comment type="caution">
    <text evidence="1">The sequence shown here is derived from an EMBL/GenBank/DDBJ whole genome shotgun (WGS) entry which is preliminary data.</text>
</comment>
<dbReference type="OrthoDB" id="4891504at2759"/>
<name>G9NC11_HYPVG</name>
<dbReference type="EMBL" id="ABDF02000092">
    <property type="protein sequence ID" value="EHK15236.1"/>
    <property type="molecule type" value="Genomic_DNA"/>
</dbReference>
<evidence type="ECO:0000313" key="2">
    <source>
        <dbReference type="Proteomes" id="UP000007115"/>
    </source>
</evidence>
<sequence>MSDPWEEAETDIPEFMKDPDYYKQVYDELCPAAQRGLHAVGQRIIDFFREHGMINEGTELYVDEYAIVAAVGMKPITREALSKQTPKYMWGRGSEAFIASYVIDQRPAMKHEAWTAARKVLSKIPAHPSQAPIVIALLNSTIAKERQCWVQVATLRSADTLQSIAALNMEAILVSMCSLAGITFQGGDPIDAVEKAYYDLSDDMATLRRYHRRLEVLSDETEAGTATVSTDIEKQLDRFEEIWKDIVDRLFPGRLASELQCIADTMQDDIDRNKLCSPSHNEEQCQRQSTPQIMYIDEKDLGTAPCGVAQVHFLVFLPGRR</sequence>
<dbReference type="HOGENOM" id="CLU_866151_0_0_1"/>
<reference evidence="1 2" key="1">
    <citation type="journal article" date="2011" name="Genome Biol.">
        <title>Comparative genome sequence analysis underscores mycoparasitism as the ancestral life style of Trichoderma.</title>
        <authorList>
            <person name="Kubicek C.P."/>
            <person name="Herrera-Estrella A."/>
            <person name="Seidl-Seiboth V."/>
            <person name="Martinez D.A."/>
            <person name="Druzhinina I.S."/>
            <person name="Thon M."/>
            <person name="Zeilinger S."/>
            <person name="Casas-Flores S."/>
            <person name="Horwitz B.A."/>
            <person name="Mukherjee P.K."/>
            <person name="Mukherjee M."/>
            <person name="Kredics L."/>
            <person name="Alcaraz L.D."/>
            <person name="Aerts A."/>
            <person name="Antal Z."/>
            <person name="Atanasova L."/>
            <person name="Cervantes-Badillo M.G."/>
            <person name="Challacombe J."/>
            <person name="Chertkov O."/>
            <person name="McCluskey K."/>
            <person name="Coulpier F."/>
            <person name="Deshpande N."/>
            <person name="von Doehren H."/>
            <person name="Ebbole D.J."/>
            <person name="Esquivel-Naranjo E.U."/>
            <person name="Fekete E."/>
            <person name="Flipphi M."/>
            <person name="Glaser F."/>
            <person name="Gomez-Rodriguez E.Y."/>
            <person name="Gruber S."/>
            <person name="Han C."/>
            <person name="Henrissat B."/>
            <person name="Hermosa R."/>
            <person name="Hernandez-Onate M."/>
            <person name="Karaffa L."/>
            <person name="Kosti I."/>
            <person name="Le Crom S."/>
            <person name="Lindquist E."/>
            <person name="Lucas S."/>
            <person name="Luebeck M."/>
            <person name="Luebeck P.S."/>
            <person name="Margeot A."/>
            <person name="Metz B."/>
            <person name="Misra M."/>
            <person name="Nevalainen H."/>
            <person name="Omann M."/>
            <person name="Packer N."/>
            <person name="Perrone G."/>
            <person name="Uresti-Rivera E.E."/>
            <person name="Salamov A."/>
            <person name="Schmoll M."/>
            <person name="Seiboth B."/>
            <person name="Shapiro H."/>
            <person name="Sukno S."/>
            <person name="Tamayo-Ramos J.A."/>
            <person name="Tisch D."/>
            <person name="Wiest A."/>
            <person name="Wilkinson H.H."/>
            <person name="Zhang M."/>
            <person name="Coutinho P.M."/>
            <person name="Kenerley C.M."/>
            <person name="Monte E."/>
            <person name="Baker S.E."/>
            <person name="Grigoriev I.V."/>
        </authorList>
    </citation>
    <scope>NUCLEOTIDE SEQUENCE [LARGE SCALE GENOMIC DNA]</scope>
    <source>
        <strain evidence="2">Gv29-8 / FGSC 10586</strain>
    </source>
</reference>
<organism evidence="1 2">
    <name type="scientific">Hypocrea virens (strain Gv29-8 / FGSC 10586)</name>
    <name type="common">Gliocladium virens</name>
    <name type="synonym">Trichoderma virens</name>
    <dbReference type="NCBI Taxonomy" id="413071"/>
    <lineage>
        <taxon>Eukaryota</taxon>
        <taxon>Fungi</taxon>
        <taxon>Dikarya</taxon>
        <taxon>Ascomycota</taxon>
        <taxon>Pezizomycotina</taxon>
        <taxon>Sordariomycetes</taxon>
        <taxon>Hypocreomycetidae</taxon>
        <taxon>Hypocreales</taxon>
        <taxon>Hypocreaceae</taxon>
        <taxon>Trichoderma</taxon>
    </lineage>
</organism>
<gene>
    <name evidence="1" type="ORF">TRIVIDRAFT_64840</name>
</gene>
<protein>
    <submittedName>
        <fullName evidence="1">Uncharacterized protein</fullName>
    </submittedName>
</protein>
<dbReference type="VEuPathDB" id="FungiDB:TRIVIDRAFT_64840"/>
<proteinExistence type="predicted"/>
<keyword evidence="2" id="KW-1185">Reference proteome</keyword>
<dbReference type="eggNOG" id="ENOG502R6AA">
    <property type="taxonomic scope" value="Eukaryota"/>
</dbReference>
<dbReference type="Proteomes" id="UP000007115">
    <property type="component" value="Unassembled WGS sequence"/>
</dbReference>